<evidence type="ECO:0000313" key="3">
    <source>
        <dbReference type="EMBL" id="KAF1981307.1"/>
    </source>
</evidence>
<dbReference type="OrthoDB" id="5366541at2759"/>
<dbReference type="AlphaFoldDB" id="A0A6G1GKM2"/>
<dbReference type="Gene3D" id="1.10.286.70">
    <property type="entry name" value="Get5 dimerization domain"/>
    <property type="match status" value="1"/>
</dbReference>
<sequence length="230" mass="24740">MSELGFAKQYLTALDSRPVKLSSDHVADPKSYPAQAAYTLPRISLTKRKRTSPTSAPADNSTTSASNPSKPPSTTLTITLKPSRGPTAPLTLPSLPPTTSIYDLKSLFATSTSLPLSKIKILRDKKPVPDSKTLKEFLPSEDEDPDAVAVSAMEFGVMVLGGATPATATPVAGTPETERKEPTMADGPGKEFWGDLKGFLVQRLKDEREGERLVKVFRNAVGGEVSTWFH</sequence>
<protein>
    <recommendedName>
        <fullName evidence="2">Ubiquitin-like domain-containing protein</fullName>
    </recommendedName>
</protein>
<feature type="region of interest" description="Disordered" evidence="1">
    <location>
        <begin position="38"/>
        <end position="94"/>
    </location>
</feature>
<dbReference type="InterPro" id="IPR029071">
    <property type="entry name" value="Ubiquitin-like_domsf"/>
</dbReference>
<evidence type="ECO:0000313" key="4">
    <source>
        <dbReference type="Proteomes" id="UP000800041"/>
    </source>
</evidence>
<dbReference type="Pfam" id="PF17183">
    <property type="entry name" value="Get5_C"/>
    <property type="match status" value="1"/>
</dbReference>
<feature type="region of interest" description="Disordered" evidence="1">
    <location>
        <begin position="166"/>
        <end position="188"/>
    </location>
</feature>
<proteinExistence type="predicted"/>
<feature type="compositionally biased region" description="Low complexity" evidence="1">
    <location>
        <begin position="166"/>
        <end position="175"/>
    </location>
</feature>
<dbReference type="InterPro" id="IPR024737">
    <property type="entry name" value="Get5_N"/>
</dbReference>
<feature type="domain" description="Ubiquitin-like" evidence="2">
    <location>
        <begin position="76"/>
        <end position="137"/>
    </location>
</feature>
<dbReference type="PROSITE" id="PS50053">
    <property type="entry name" value="UBIQUITIN_2"/>
    <property type="match status" value="1"/>
</dbReference>
<dbReference type="Proteomes" id="UP000800041">
    <property type="component" value="Unassembled WGS sequence"/>
</dbReference>
<gene>
    <name evidence="3" type="ORF">K402DRAFT_342677</name>
</gene>
<dbReference type="InterPro" id="IPR000626">
    <property type="entry name" value="Ubiquitin-like_dom"/>
</dbReference>
<dbReference type="Pfam" id="PF12754">
    <property type="entry name" value="Get5_N"/>
    <property type="match status" value="1"/>
</dbReference>
<organism evidence="3 4">
    <name type="scientific">Aulographum hederae CBS 113979</name>
    <dbReference type="NCBI Taxonomy" id="1176131"/>
    <lineage>
        <taxon>Eukaryota</taxon>
        <taxon>Fungi</taxon>
        <taxon>Dikarya</taxon>
        <taxon>Ascomycota</taxon>
        <taxon>Pezizomycotina</taxon>
        <taxon>Dothideomycetes</taxon>
        <taxon>Pleosporomycetidae</taxon>
        <taxon>Aulographales</taxon>
        <taxon>Aulographaceae</taxon>
    </lineage>
</organism>
<dbReference type="CDD" id="cd17039">
    <property type="entry name" value="Ubl_ubiquitin_like"/>
    <property type="match status" value="1"/>
</dbReference>
<dbReference type="EMBL" id="ML977202">
    <property type="protein sequence ID" value="KAF1981307.1"/>
    <property type="molecule type" value="Genomic_DNA"/>
</dbReference>
<dbReference type="SUPFAM" id="SSF54236">
    <property type="entry name" value="Ubiquitin-like"/>
    <property type="match status" value="1"/>
</dbReference>
<feature type="compositionally biased region" description="Polar residues" evidence="1">
    <location>
        <begin position="52"/>
        <end position="80"/>
    </location>
</feature>
<evidence type="ECO:0000256" key="1">
    <source>
        <dbReference type="SAM" id="MobiDB-lite"/>
    </source>
</evidence>
<name>A0A6G1GKM2_9PEZI</name>
<accession>A0A6G1GKM2</accession>
<reference evidence="3" key="1">
    <citation type="journal article" date="2020" name="Stud. Mycol.">
        <title>101 Dothideomycetes genomes: a test case for predicting lifestyles and emergence of pathogens.</title>
        <authorList>
            <person name="Haridas S."/>
            <person name="Albert R."/>
            <person name="Binder M."/>
            <person name="Bloem J."/>
            <person name="Labutti K."/>
            <person name="Salamov A."/>
            <person name="Andreopoulos B."/>
            <person name="Baker S."/>
            <person name="Barry K."/>
            <person name="Bills G."/>
            <person name="Bluhm B."/>
            <person name="Cannon C."/>
            <person name="Castanera R."/>
            <person name="Culley D."/>
            <person name="Daum C."/>
            <person name="Ezra D."/>
            <person name="Gonzalez J."/>
            <person name="Henrissat B."/>
            <person name="Kuo A."/>
            <person name="Liang C."/>
            <person name="Lipzen A."/>
            <person name="Lutzoni F."/>
            <person name="Magnuson J."/>
            <person name="Mondo S."/>
            <person name="Nolan M."/>
            <person name="Ohm R."/>
            <person name="Pangilinan J."/>
            <person name="Park H.-J."/>
            <person name="Ramirez L."/>
            <person name="Alfaro M."/>
            <person name="Sun H."/>
            <person name="Tritt A."/>
            <person name="Yoshinaga Y."/>
            <person name="Zwiers L.-H."/>
            <person name="Turgeon B."/>
            <person name="Goodwin S."/>
            <person name="Spatafora J."/>
            <person name="Crous P."/>
            <person name="Grigoriev I."/>
        </authorList>
    </citation>
    <scope>NUCLEOTIDE SEQUENCE</scope>
    <source>
        <strain evidence="3">CBS 113979</strain>
    </source>
</reference>
<keyword evidence="4" id="KW-1185">Reference proteome</keyword>
<evidence type="ECO:0000259" key="2">
    <source>
        <dbReference type="PROSITE" id="PS50053"/>
    </source>
</evidence>
<feature type="compositionally biased region" description="Basic and acidic residues" evidence="1">
    <location>
        <begin position="176"/>
        <end position="188"/>
    </location>
</feature>
<dbReference type="InterPro" id="IPR049256">
    <property type="entry name" value="Get5_C"/>
</dbReference>